<comment type="subcellular location">
    <subcellularLocation>
        <location evidence="1 7">Cell membrane</location>
        <topology evidence="1 7">Multi-pass membrane protein</topology>
    </subcellularLocation>
</comment>
<dbReference type="InterPro" id="IPR000515">
    <property type="entry name" value="MetI-like"/>
</dbReference>
<dbReference type="GeneID" id="86061311"/>
<evidence type="ECO:0000313" key="9">
    <source>
        <dbReference type="EMBL" id="PXX54468.1"/>
    </source>
</evidence>
<dbReference type="Proteomes" id="UP000248057">
    <property type="component" value="Unassembled WGS sequence"/>
</dbReference>
<sequence>MGIKKSRLLNRILMYTLNIFLAVVFLAPLVWMVVSSVKPEVNIFADMTSVRAFLPISGSLDNYQSILEKGEIVRTMLNSLYYVTIMIGLGLIVNSMCGFALAKLQFRGRDFLFSLIVALIIIPLESIILPLYFMIFKFKMLNTFSALIAPFTANCFSIFLFRQFFVDIPDSLLEAAYIDGASPLKAFFKIVLPLSFPVYATVLILQFIEHWGDFLWPVLVTDDRTKTVQLGLQTLFTAPPVHYGPIFAALTLSTLPVVVMFIFFQKYYVQGIAQSGIKG</sequence>
<evidence type="ECO:0000256" key="4">
    <source>
        <dbReference type="ARBA" id="ARBA00022692"/>
    </source>
</evidence>
<feature type="transmembrane region" description="Helical" evidence="7">
    <location>
        <begin position="80"/>
        <end position="102"/>
    </location>
</feature>
<organism evidence="9 10">
    <name type="scientific">Hungatella effluvii</name>
    <dbReference type="NCBI Taxonomy" id="1096246"/>
    <lineage>
        <taxon>Bacteria</taxon>
        <taxon>Bacillati</taxon>
        <taxon>Bacillota</taxon>
        <taxon>Clostridia</taxon>
        <taxon>Lachnospirales</taxon>
        <taxon>Lachnospiraceae</taxon>
        <taxon>Hungatella</taxon>
    </lineage>
</organism>
<feature type="transmembrane region" description="Helical" evidence="7">
    <location>
        <begin position="111"/>
        <end position="135"/>
    </location>
</feature>
<dbReference type="Pfam" id="PF00528">
    <property type="entry name" value="BPD_transp_1"/>
    <property type="match status" value="1"/>
</dbReference>
<keyword evidence="5 7" id="KW-1133">Transmembrane helix</keyword>
<dbReference type="RefSeq" id="WP_243005032.1">
    <property type="nucleotide sequence ID" value="NZ_QJKD01000004.1"/>
</dbReference>
<dbReference type="AlphaFoldDB" id="A0A2V3Y701"/>
<evidence type="ECO:0000256" key="1">
    <source>
        <dbReference type="ARBA" id="ARBA00004651"/>
    </source>
</evidence>
<proteinExistence type="inferred from homology"/>
<accession>A0A2V3Y701</accession>
<dbReference type="PANTHER" id="PTHR43744">
    <property type="entry name" value="ABC TRANSPORTER PERMEASE PROTEIN MG189-RELATED-RELATED"/>
    <property type="match status" value="1"/>
</dbReference>
<keyword evidence="2 7" id="KW-0813">Transport</keyword>
<evidence type="ECO:0000313" key="10">
    <source>
        <dbReference type="Proteomes" id="UP000248057"/>
    </source>
</evidence>
<comment type="similarity">
    <text evidence="7">Belongs to the binding-protein-dependent transport system permease family.</text>
</comment>
<dbReference type="GO" id="GO:0055085">
    <property type="term" value="P:transmembrane transport"/>
    <property type="evidence" value="ECO:0007669"/>
    <property type="project" value="InterPro"/>
</dbReference>
<feature type="transmembrane region" description="Helical" evidence="7">
    <location>
        <begin position="243"/>
        <end position="264"/>
    </location>
</feature>
<comment type="caution">
    <text evidence="9">The sequence shown here is derived from an EMBL/GenBank/DDBJ whole genome shotgun (WGS) entry which is preliminary data.</text>
</comment>
<feature type="transmembrane region" description="Helical" evidence="7">
    <location>
        <begin position="12"/>
        <end position="34"/>
    </location>
</feature>
<protein>
    <submittedName>
        <fullName evidence="9">Carbohydrate ABC transporter membrane protein 2 (CUT1 family)</fullName>
    </submittedName>
</protein>
<feature type="transmembrane region" description="Helical" evidence="7">
    <location>
        <begin position="186"/>
        <end position="208"/>
    </location>
</feature>
<keyword evidence="6 7" id="KW-0472">Membrane</keyword>
<evidence type="ECO:0000256" key="2">
    <source>
        <dbReference type="ARBA" id="ARBA00022448"/>
    </source>
</evidence>
<keyword evidence="10" id="KW-1185">Reference proteome</keyword>
<dbReference type="InterPro" id="IPR035906">
    <property type="entry name" value="MetI-like_sf"/>
</dbReference>
<keyword evidence="3" id="KW-1003">Cell membrane</keyword>
<evidence type="ECO:0000259" key="8">
    <source>
        <dbReference type="PROSITE" id="PS50928"/>
    </source>
</evidence>
<feature type="transmembrane region" description="Helical" evidence="7">
    <location>
        <begin position="147"/>
        <end position="165"/>
    </location>
</feature>
<dbReference type="PROSITE" id="PS50928">
    <property type="entry name" value="ABC_TM1"/>
    <property type="match status" value="1"/>
</dbReference>
<dbReference type="EMBL" id="QJKD01000004">
    <property type="protein sequence ID" value="PXX54468.1"/>
    <property type="molecule type" value="Genomic_DNA"/>
</dbReference>
<gene>
    <name evidence="9" type="ORF">DFR60_104294</name>
</gene>
<name>A0A2V3Y701_9FIRM</name>
<dbReference type="SUPFAM" id="SSF161098">
    <property type="entry name" value="MetI-like"/>
    <property type="match status" value="1"/>
</dbReference>
<reference evidence="9 10" key="1">
    <citation type="submission" date="2018-05" db="EMBL/GenBank/DDBJ databases">
        <title>Genomic Encyclopedia of Type Strains, Phase IV (KMG-IV): sequencing the most valuable type-strain genomes for metagenomic binning, comparative biology and taxonomic classification.</title>
        <authorList>
            <person name="Goeker M."/>
        </authorList>
    </citation>
    <scope>NUCLEOTIDE SEQUENCE [LARGE SCALE GENOMIC DNA]</scope>
    <source>
        <strain evidence="9 10">DSM 24995</strain>
    </source>
</reference>
<keyword evidence="4 7" id="KW-0812">Transmembrane</keyword>
<feature type="domain" description="ABC transmembrane type-1" evidence="8">
    <location>
        <begin position="76"/>
        <end position="264"/>
    </location>
</feature>
<evidence type="ECO:0000256" key="3">
    <source>
        <dbReference type="ARBA" id="ARBA00022475"/>
    </source>
</evidence>
<evidence type="ECO:0000256" key="6">
    <source>
        <dbReference type="ARBA" id="ARBA00023136"/>
    </source>
</evidence>
<evidence type="ECO:0000256" key="7">
    <source>
        <dbReference type="RuleBase" id="RU363032"/>
    </source>
</evidence>
<evidence type="ECO:0000256" key="5">
    <source>
        <dbReference type="ARBA" id="ARBA00022989"/>
    </source>
</evidence>
<dbReference type="PANTHER" id="PTHR43744:SF12">
    <property type="entry name" value="ABC TRANSPORTER PERMEASE PROTEIN MG189-RELATED"/>
    <property type="match status" value="1"/>
</dbReference>
<dbReference type="Gene3D" id="1.10.3720.10">
    <property type="entry name" value="MetI-like"/>
    <property type="match status" value="1"/>
</dbReference>
<dbReference type="GO" id="GO:0005886">
    <property type="term" value="C:plasma membrane"/>
    <property type="evidence" value="ECO:0007669"/>
    <property type="project" value="UniProtKB-SubCell"/>
</dbReference>
<dbReference type="CDD" id="cd06261">
    <property type="entry name" value="TM_PBP2"/>
    <property type="match status" value="1"/>
</dbReference>